<evidence type="ECO:0000259" key="2">
    <source>
        <dbReference type="Pfam" id="PF00561"/>
    </source>
</evidence>
<reference evidence="3" key="2">
    <citation type="submission" date="2020-09" db="EMBL/GenBank/DDBJ databases">
        <authorList>
            <person name="Sun Q."/>
            <person name="Zhou Y."/>
        </authorList>
    </citation>
    <scope>NUCLEOTIDE SEQUENCE</scope>
    <source>
        <strain evidence="3">CGMCC 1.12160</strain>
    </source>
</reference>
<evidence type="ECO:0000313" key="4">
    <source>
        <dbReference type="Proteomes" id="UP000605670"/>
    </source>
</evidence>
<dbReference type="EMBL" id="BMEM01000006">
    <property type="protein sequence ID" value="GGF59411.1"/>
    <property type="molecule type" value="Genomic_DNA"/>
</dbReference>
<dbReference type="PANTHER" id="PTHR43798">
    <property type="entry name" value="MONOACYLGLYCEROL LIPASE"/>
    <property type="match status" value="1"/>
</dbReference>
<accession>A0A917F9Z7</accession>
<keyword evidence="1" id="KW-0378">Hydrolase</keyword>
<comment type="caution">
    <text evidence="3">The sequence shown here is derived from an EMBL/GenBank/DDBJ whole genome shotgun (WGS) entry which is preliminary data.</text>
</comment>
<dbReference type="InterPro" id="IPR050266">
    <property type="entry name" value="AB_hydrolase_sf"/>
</dbReference>
<dbReference type="SUPFAM" id="SSF53474">
    <property type="entry name" value="alpha/beta-Hydrolases"/>
    <property type="match status" value="1"/>
</dbReference>
<dbReference type="PANTHER" id="PTHR43798:SF31">
    <property type="entry name" value="AB HYDROLASE SUPERFAMILY PROTEIN YCLE"/>
    <property type="match status" value="1"/>
</dbReference>
<dbReference type="RefSeq" id="WP_188432021.1">
    <property type="nucleotide sequence ID" value="NZ_BAABKH010000001.1"/>
</dbReference>
<reference evidence="3" key="1">
    <citation type="journal article" date="2014" name="Int. J. Syst. Evol. Microbiol.">
        <title>Complete genome sequence of Corynebacterium casei LMG S-19264T (=DSM 44701T), isolated from a smear-ripened cheese.</title>
        <authorList>
            <consortium name="US DOE Joint Genome Institute (JGI-PGF)"/>
            <person name="Walter F."/>
            <person name="Albersmeier A."/>
            <person name="Kalinowski J."/>
            <person name="Ruckert C."/>
        </authorList>
    </citation>
    <scope>NUCLEOTIDE SEQUENCE</scope>
    <source>
        <strain evidence="3">CGMCC 1.12160</strain>
    </source>
</reference>
<sequence>MSDAATHPDALPESVQAVVGERHRTLDVPVRGGTMRVGLWEPEGDASVAPTVVAVHGITSSHVAWAELARAMPDVRIVAPDLRGRGRSRDLPGPYGMPTHADDVAAVLHHLGLTQAVAVGHSMGGFVSVVLAHRHPTLVTSLVLVDGGMPLLPPPGVAPDQMAAAVLGPAADRLVMTFADRAAYREFWRDHPAIGAEWTDLTTAYVDYDLVEEGGAWRAATRVEALQEDIRELVDGDSVARALAALEHPTTWMLAPRGLMDEVPPLYPDPARARWTGEHPEMRVVDVDDVNHYSIVLLRRGVEQLVPVVREALGR</sequence>
<protein>
    <recommendedName>
        <fullName evidence="2">AB hydrolase-1 domain-containing protein</fullName>
    </recommendedName>
</protein>
<feature type="domain" description="AB hydrolase-1" evidence="2">
    <location>
        <begin position="50"/>
        <end position="157"/>
    </location>
</feature>
<dbReference type="GO" id="GO:0016787">
    <property type="term" value="F:hydrolase activity"/>
    <property type="evidence" value="ECO:0007669"/>
    <property type="project" value="UniProtKB-KW"/>
</dbReference>
<dbReference type="InterPro" id="IPR000073">
    <property type="entry name" value="AB_hydrolase_1"/>
</dbReference>
<evidence type="ECO:0000313" key="3">
    <source>
        <dbReference type="EMBL" id="GGF59411.1"/>
    </source>
</evidence>
<organism evidence="3 4">
    <name type="scientific">Ornithinimicrobium tianjinense</name>
    <dbReference type="NCBI Taxonomy" id="1195761"/>
    <lineage>
        <taxon>Bacteria</taxon>
        <taxon>Bacillati</taxon>
        <taxon>Actinomycetota</taxon>
        <taxon>Actinomycetes</taxon>
        <taxon>Micrococcales</taxon>
        <taxon>Ornithinimicrobiaceae</taxon>
        <taxon>Ornithinimicrobium</taxon>
    </lineage>
</organism>
<dbReference type="PRINTS" id="PR00111">
    <property type="entry name" value="ABHYDROLASE"/>
</dbReference>
<keyword evidence="4" id="KW-1185">Reference proteome</keyword>
<evidence type="ECO:0000256" key="1">
    <source>
        <dbReference type="ARBA" id="ARBA00022801"/>
    </source>
</evidence>
<name>A0A917F9Z7_9MICO</name>
<dbReference type="InterPro" id="IPR029058">
    <property type="entry name" value="AB_hydrolase_fold"/>
</dbReference>
<dbReference type="Gene3D" id="3.40.50.1820">
    <property type="entry name" value="alpha/beta hydrolase"/>
    <property type="match status" value="1"/>
</dbReference>
<dbReference type="AlphaFoldDB" id="A0A917F9Z7"/>
<dbReference type="Pfam" id="PF00561">
    <property type="entry name" value="Abhydrolase_1"/>
    <property type="match status" value="1"/>
</dbReference>
<dbReference type="GO" id="GO:0016020">
    <property type="term" value="C:membrane"/>
    <property type="evidence" value="ECO:0007669"/>
    <property type="project" value="TreeGrafter"/>
</dbReference>
<proteinExistence type="predicted"/>
<gene>
    <name evidence="3" type="ORF">GCM10011366_29080</name>
</gene>
<dbReference type="Proteomes" id="UP000605670">
    <property type="component" value="Unassembled WGS sequence"/>
</dbReference>